<name>A0A7G4WI23_9STRA</name>
<evidence type="ECO:0000256" key="4">
    <source>
        <dbReference type="ARBA" id="ARBA00022729"/>
    </source>
</evidence>
<evidence type="ECO:0000256" key="1">
    <source>
        <dbReference type="ARBA" id="ARBA00004613"/>
    </source>
</evidence>
<evidence type="ECO:0000313" key="6">
    <source>
        <dbReference type="EMBL" id="QMU24858.1"/>
    </source>
</evidence>
<comment type="function">
    <text evidence="5">Effector that suppresses plant defense responses during pathogen infection.</text>
</comment>
<keyword evidence="3 5" id="KW-0964">Secreted</keyword>
<dbReference type="EMBL" id="MT503134">
    <property type="protein sequence ID" value="QMU24858.1"/>
    <property type="molecule type" value="Genomic_DNA"/>
</dbReference>
<evidence type="ECO:0000256" key="5">
    <source>
        <dbReference type="RuleBase" id="RU367124"/>
    </source>
</evidence>
<reference evidence="6" key="1">
    <citation type="journal article" date="2020" name="Mol. Plant">
        <title>Functional analysis of RXLR effectors from the New Zealand kauri dieback pathogen Phytophthora agathidicida.</title>
        <authorList>
            <person name="Guo Y."/>
            <person name="Dupont P.Y."/>
            <person name="Mesarich C.H."/>
            <person name="Yang B."/>
            <person name="McDougal R.L."/>
            <person name="Panda P."/>
            <person name="Dijkwel P."/>
            <person name="Studholme D.J."/>
            <person name="Sambles C."/>
            <person name="Win J."/>
            <person name="Wang Y."/>
            <person name="Williams N.M."/>
            <person name="Bradshaw R.E."/>
        </authorList>
    </citation>
    <scope>NUCLEOTIDE SEQUENCE</scope>
    <source>
        <strain evidence="6">3770</strain>
    </source>
</reference>
<proteinExistence type="inferred from homology"/>
<comment type="subcellular location">
    <subcellularLocation>
        <location evidence="1 5">Secreted</location>
    </subcellularLocation>
</comment>
<dbReference type="AlphaFoldDB" id="A0A7G4WI23"/>
<dbReference type="GO" id="GO:0005576">
    <property type="term" value="C:extracellular region"/>
    <property type="evidence" value="ECO:0007669"/>
    <property type="project" value="UniProtKB-SubCell"/>
</dbReference>
<gene>
    <name evidence="6" type="primary">PaRXLR34</name>
</gene>
<evidence type="ECO:0000256" key="2">
    <source>
        <dbReference type="ARBA" id="ARBA00010400"/>
    </source>
</evidence>
<comment type="domain">
    <text evidence="5">The RxLR-dEER motif acts to carry the protein into the host cell cytoplasm through binding to cell surface phosphatidylinositol-3-phosphate.</text>
</comment>
<organism evidence="6">
    <name type="scientific">Phytophthora agathidicida</name>
    <dbReference type="NCBI Taxonomy" id="1642459"/>
    <lineage>
        <taxon>Eukaryota</taxon>
        <taxon>Sar</taxon>
        <taxon>Stramenopiles</taxon>
        <taxon>Oomycota</taxon>
        <taxon>Peronosporomycetes</taxon>
        <taxon>Peronosporales</taxon>
        <taxon>Peronosporaceae</taxon>
        <taxon>Phytophthora</taxon>
    </lineage>
</organism>
<comment type="similarity">
    <text evidence="2 5">Belongs to the RxLR effector family.</text>
</comment>
<dbReference type="InterPro" id="IPR031825">
    <property type="entry name" value="RXLR"/>
</dbReference>
<evidence type="ECO:0000256" key="3">
    <source>
        <dbReference type="ARBA" id="ARBA00022525"/>
    </source>
</evidence>
<accession>A0A7G4WI23</accession>
<feature type="signal peptide" evidence="5">
    <location>
        <begin position="1"/>
        <end position="24"/>
    </location>
</feature>
<feature type="chain" id="PRO_5029036253" description="RxLR effector protein" evidence="5">
    <location>
        <begin position="25"/>
        <end position="141"/>
    </location>
</feature>
<protein>
    <recommendedName>
        <fullName evidence="5">RxLR effector protein</fullName>
    </recommendedName>
</protein>
<keyword evidence="4 5" id="KW-0732">Signal</keyword>
<dbReference type="Pfam" id="PF16810">
    <property type="entry name" value="RXLR"/>
    <property type="match status" value="1"/>
</dbReference>
<sequence>MRANFMLLALGAVLLSVSDTTASALTEKIETEAVIARDTNSRFLRRGAATEENNGATDDEERQWNIKNLLNSKKTLSDFSKTTLDEMLNNPAYKHLMFDKWDQYTTNKILSTVKNEKYVAMLWEYLQAREAMVRAGVLKDI</sequence>